<sequence length="202" mass="21915">MSAASVERPHGDRPQIAEANRIMDRLPGYRVEIIGGLLIVSPPPDVAHARALSRLRRPFYAAGLDGGETEVLEGVGLWLPAGVEDYAIPDLAVVDGDIEDHLVENNCYDPIAFRLVLEVTSSNYQNDLRGKVTAYAQAKIPVYVIVDRQHQRLHVLTEPAGNTYANHRVHAPGEIVALPDSIGAKVSLDVDQILKAGQSKAS</sequence>
<dbReference type="InterPro" id="IPR012296">
    <property type="entry name" value="Nuclease_put_TT1808"/>
</dbReference>
<evidence type="ECO:0000313" key="3">
    <source>
        <dbReference type="Proteomes" id="UP001500456"/>
    </source>
</evidence>
<dbReference type="GO" id="GO:0004519">
    <property type="term" value="F:endonuclease activity"/>
    <property type="evidence" value="ECO:0007669"/>
    <property type="project" value="UniProtKB-KW"/>
</dbReference>
<dbReference type="EMBL" id="BAAAZX010000001">
    <property type="protein sequence ID" value="GAA3973543.1"/>
    <property type="molecule type" value="Genomic_DNA"/>
</dbReference>
<dbReference type="Proteomes" id="UP001500456">
    <property type="component" value="Unassembled WGS sequence"/>
</dbReference>
<evidence type="ECO:0000259" key="1">
    <source>
        <dbReference type="Pfam" id="PF05685"/>
    </source>
</evidence>
<evidence type="ECO:0000313" key="2">
    <source>
        <dbReference type="EMBL" id="GAA3973543.1"/>
    </source>
</evidence>
<dbReference type="InterPro" id="IPR008538">
    <property type="entry name" value="Uma2"/>
</dbReference>
<keyword evidence="2" id="KW-0540">Nuclease</keyword>
<gene>
    <name evidence="2" type="ORF">GCM10022232_00790</name>
</gene>
<dbReference type="CDD" id="cd06260">
    <property type="entry name" value="DUF820-like"/>
    <property type="match status" value="1"/>
</dbReference>
<proteinExistence type="predicted"/>
<comment type="caution">
    <text evidence="2">The sequence shown here is derived from an EMBL/GenBank/DDBJ whole genome shotgun (WGS) entry which is preliminary data.</text>
</comment>
<dbReference type="SUPFAM" id="SSF52980">
    <property type="entry name" value="Restriction endonuclease-like"/>
    <property type="match status" value="1"/>
</dbReference>
<keyword evidence="2" id="KW-0378">Hydrolase</keyword>
<feature type="domain" description="Putative restriction endonuclease" evidence="1">
    <location>
        <begin position="25"/>
        <end position="190"/>
    </location>
</feature>
<dbReference type="PANTHER" id="PTHR35400:SF3">
    <property type="entry name" value="SLL1072 PROTEIN"/>
    <property type="match status" value="1"/>
</dbReference>
<reference evidence="3" key="1">
    <citation type="journal article" date="2019" name="Int. J. Syst. Evol. Microbiol.">
        <title>The Global Catalogue of Microorganisms (GCM) 10K type strain sequencing project: providing services to taxonomists for standard genome sequencing and annotation.</title>
        <authorList>
            <consortium name="The Broad Institute Genomics Platform"/>
            <consortium name="The Broad Institute Genome Sequencing Center for Infectious Disease"/>
            <person name="Wu L."/>
            <person name="Ma J."/>
        </authorList>
    </citation>
    <scope>NUCLEOTIDE SEQUENCE [LARGE SCALE GENOMIC DNA]</scope>
    <source>
        <strain evidence="3">JCM 16924</strain>
    </source>
</reference>
<keyword evidence="3" id="KW-1185">Reference proteome</keyword>
<dbReference type="PANTHER" id="PTHR35400">
    <property type="entry name" value="SLR1083 PROTEIN"/>
    <property type="match status" value="1"/>
</dbReference>
<accession>A0ABP7PYJ0</accession>
<name>A0ABP7PYJ0_9ACTN</name>
<keyword evidence="2" id="KW-0255">Endonuclease</keyword>
<organism evidence="2 3">
    <name type="scientific">Streptomyces plumbiresistens</name>
    <dbReference type="NCBI Taxonomy" id="511811"/>
    <lineage>
        <taxon>Bacteria</taxon>
        <taxon>Bacillati</taxon>
        <taxon>Actinomycetota</taxon>
        <taxon>Actinomycetes</taxon>
        <taxon>Kitasatosporales</taxon>
        <taxon>Streptomycetaceae</taxon>
        <taxon>Streptomyces</taxon>
    </lineage>
</organism>
<protein>
    <submittedName>
        <fullName evidence="2">Uma2 family endonuclease</fullName>
    </submittedName>
</protein>
<dbReference type="Gene3D" id="3.90.1570.10">
    <property type="entry name" value="tt1808, chain A"/>
    <property type="match status" value="1"/>
</dbReference>
<dbReference type="RefSeq" id="WP_345560257.1">
    <property type="nucleotide sequence ID" value="NZ_BAAAZX010000001.1"/>
</dbReference>
<dbReference type="InterPro" id="IPR011335">
    <property type="entry name" value="Restrct_endonuc-II-like"/>
</dbReference>
<dbReference type="Pfam" id="PF05685">
    <property type="entry name" value="Uma2"/>
    <property type="match status" value="1"/>
</dbReference>